<accession>W4Q2U0</accession>
<evidence type="ECO:0000313" key="2">
    <source>
        <dbReference type="Proteomes" id="UP000018890"/>
    </source>
</evidence>
<evidence type="ECO:0000313" key="1">
    <source>
        <dbReference type="EMBL" id="GAE26265.1"/>
    </source>
</evidence>
<dbReference type="AlphaFoldDB" id="W4Q2U0"/>
<gene>
    <name evidence="1" type="ORF">JCM9140_2314</name>
</gene>
<reference evidence="1" key="1">
    <citation type="journal article" date="2014" name="Genome Announc.">
        <title>Draft Genome Sequences of Three Alkaliphilic Bacillus Strains, Bacillus wakoensis JCM 9140T, Bacillus akibai JCM 9157T, and Bacillus hemicellulosilyticus JCM 9152T.</title>
        <authorList>
            <person name="Yuki M."/>
            <person name="Oshima K."/>
            <person name="Suda W."/>
            <person name="Oshida Y."/>
            <person name="Kitamura K."/>
            <person name="Iida T."/>
            <person name="Hattori M."/>
            <person name="Ohkuma M."/>
        </authorList>
    </citation>
    <scope>NUCLEOTIDE SEQUENCE [LARGE SCALE GENOMIC DNA]</scope>
    <source>
        <strain evidence="1">JCM 9140</strain>
    </source>
</reference>
<protein>
    <submittedName>
        <fullName evidence="1">Transposase</fullName>
    </submittedName>
</protein>
<organism evidence="1 2">
    <name type="scientific">Halalkalibacter wakoensis JCM 9140</name>
    <dbReference type="NCBI Taxonomy" id="1236970"/>
    <lineage>
        <taxon>Bacteria</taxon>
        <taxon>Bacillati</taxon>
        <taxon>Bacillota</taxon>
        <taxon>Bacilli</taxon>
        <taxon>Bacillales</taxon>
        <taxon>Bacillaceae</taxon>
        <taxon>Halalkalibacter</taxon>
    </lineage>
</organism>
<dbReference type="Proteomes" id="UP000018890">
    <property type="component" value="Unassembled WGS sequence"/>
</dbReference>
<sequence>MIYAFAARILEGIPTIKDLISSFKNDYMFRLDYEFLLSDAIPSEASYSRILTN</sequence>
<keyword evidence="2" id="KW-1185">Reference proteome</keyword>
<proteinExistence type="predicted"/>
<name>W4Q2U0_9BACI</name>
<dbReference type="EMBL" id="BAUT01000021">
    <property type="protein sequence ID" value="GAE26265.1"/>
    <property type="molecule type" value="Genomic_DNA"/>
</dbReference>
<comment type="caution">
    <text evidence="1">The sequence shown here is derived from an EMBL/GenBank/DDBJ whole genome shotgun (WGS) entry which is preliminary data.</text>
</comment>